<dbReference type="SMART" id="SM00740">
    <property type="entry name" value="PASTA"/>
    <property type="match status" value="3"/>
</dbReference>
<dbReference type="InterPro" id="IPR005543">
    <property type="entry name" value="PASTA_dom"/>
</dbReference>
<accession>A0A8H9L900</accession>
<evidence type="ECO:0000259" key="3">
    <source>
        <dbReference type="PROSITE" id="PS51178"/>
    </source>
</evidence>
<dbReference type="Gene3D" id="3.30.10.20">
    <property type="match status" value="3"/>
</dbReference>
<feature type="compositionally biased region" description="Pro residues" evidence="1">
    <location>
        <begin position="415"/>
        <end position="441"/>
    </location>
</feature>
<protein>
    <submittedName>
        <fullName evidence="4">PASTA domain-containing protein</fullName>
    </submittedName>
</protein>
<dbReference type="CDD" id="cd06577">
    <property type="entry name" value="PASTA_pknB"/>
    <property type="match status" value="3"/>
</dbReference>
<comment type="caution">
    <text evidence="4">The sequence shown here is derived from an EMBL/GenBank/DDBJ whole genome shotgun (WGS) entry which is preliminary data.</text>
</comment>
<dbReference type="PROSITE" id="PS51178">
    <property type="entry name" value="PASTA"/>
    <property type="match status" value="3"/>
</dbReference>
<proteinExistence type="predicted"/>
<dbReference type="Pfam" id="PF03793">
    <property type="entry name" value="PASTA"/>
    <property type="match status" value="3"/>
</dbReference>
<sequence>MKVIDGKYEVLREVSVQGPVTLSEVRAAEGVTRQVAWFNVATPADRQAFHAYRTALRALAPAGLTDVVARPGAFYAVWQPVTGQPLEAALAHKGVSQDLVEHVQALAASLAEHGYALEDAQVLVEGTEPRVAYLTPLGAARTPEDIAARNAVTLAPLKGARVKRRREPGAWLTFIPGLLLLGGATYVGAQAVQIYLNPPVKPVSNVVGQAAKQAAQELTSEGFRVEYVKGQAAGRAVGSIIRQDPAANSNLPVGRLVTLTVNNPPAIEVPRLEEMTPDQARDALKGNAMTVGKIVKVDGTLTSTPEGRVVAQLPEAGSTAQQGQAVQLMVSTGITGKKTWLPILAGMQYEDAVKAIRAAGLVVTKVSPQPSDKKEGTVLDQTPRPYATVTTGSPVTLTVAAPRYSAPSRPAGSLPLPPPVQEQAPEPAPQPEPATPEPVTPEPSGVDSAAGGSEEIPAVPVTDATPQVAGPAPRSVSLSYTFPTDLPEGTYTLVVRDASGERPLNLNTEAAALAGKQISTTATVTGDAVFVIRRDGQDFAQVTP</sequence>
<evidence type="ECO:0000256" key="2">
    <source>
        <dbReference type="SAM" id="Phobius"/>
    </source>
</evidence>
<feature type="domain" description="PASTA" evidence="3">
    <location>
        <begin position="197"/>
        <end position="263"/>
    </location>
</feature>
<organism evidence="4 5">
    <name type="scientific">Deinococcus arenae</name>
    <dbReference type="NCBI Taxonomy" id="1452751"/>
    <lineage>
        <taxon>Bacteria</taxon>
        <taxon>Thermotogati</taxon>
        <taxon>Deinococcota</taxon>
        <taxon>Deinococci</taxon>
        <taxon>Deinococcales</taxon>
        <taxon>Deinococcaceae</taxon>
        <taxon>Deinococcus</taxon>
    </lineage>
</organism>
<keyword evidence="2" id="KW-0472">Membrane</keyword>
<feature type="compositionally biased region" description="Low complexity" evidence="1">
    <location>
        <begin position="400"/>
        <end position="411"/>
    </location>
</feature>
<evidence type="ECO:0000313" key="4">
    <source>
        <dbReference type="EMBL" id="GGM45405.1"/>
    </source>
</evidence>
<dbReference type="Proteomes" id="UP000600547">
    <property type="component" value="Unassembled WGS sequence"/>
</dbReference>
<feature type="domain" description="PASTA" evidence="3">
    <location>
        <begin position="264"/>
        <end position="332"/>
    </location>
</feature>
<evidence type="ECO:0000313" key="5">
    <source>
        <dbReference type="Proteomes" id="UP000600547"/>
    </source>
</evidence>
<feature type="domain" description="PASTA" evidence="3">
    <location>
        <begin position="335"/>
        <end position="401"/>
    </location>
</feature>
<feature type="region of interest" description="Disordered" evidence="1">
    <location>
        <begin position="366"/>
        <end position="474"/>
    </location>
</feature>
<dbReference type="EMBL" id="BMQG01000006">
    <property type="protein sequence ID" value="GGM45405.1"/>
    <property type="molecule type" value="Genomic_DNA"/>
</dbReference>
<keyword evidence="2" id="KW-1133">Transmembrane helix</keyword>
<gene>
    <name evidence="4" type="ORF">GCM10008956_22110</name>
</gene>
<keyword evidence="5" id="KW-1185">Reference proteome</keyword>
<name>A0A8H9L900_9DEIO</name>
<reference evidence="5" key="1">
    <citation type="journal article" date="2019" name="Int. J. Syst. Evol. Microbiol.">
        <title>The Global Catalogue of Microorganisms (GCM) 10K type strain sequencing project: providing services to taxonomists for standard genome sequencing and annotation.</title>
        <authorList>
            <consortium name="The Broad Institute Genomics Platform"/>
            <consortium name="The Broad Institute Genome Sequencing Center for Infectious Disease"/>
            <person name="Wu L."/>
            <person name="Ma J."/>
        </authorList>
    </citation>
    <scope>NUCLEOTIDE SEQUENCE [LARGE SCALE GENOMIC DNA]</scope>
    <source>
        <strain evidence="5">JCM 31047</strain>
    </source>
</reference>
<dbReference type="AlphaFoldDB" id="A0A8H9L900"/>
<keyword evidence="2" id="KW-0812">Transmembrane</keyword>
<evidence type="ECO:0000256" key="1">
    <source>
        <dbReference type="SAM" id="MobiDB-lite"/>
    </source>
</evidence>
<feature type="transmembrane region" description="Helical" evidence="2">
    <location>
        <begin position="170"/>
        <end position="189"/>
    </location>
</feature>